<accession>A0A1I7MPJ6</accession>
<dbReference type="RefSeq" id="WP_245760741.1">
    <property type="nucleotide sequence ID" value="NZ_FPCG01000008.1"/>
</dbReference>
<evidence type="ECO:0000313" key="2">
    <source>
        <dbReference type="Proteomes" id="UP000198881"/>
    </source>
</evidence>
<dbReference type="AlphaFoldDB" id="A0A1I7MPJ6"/>
<keyword evidence="2" id="KW-1185">Reference proteome</keyword>
<dbReference type="EMBL" id="FPCG01000008">
    <property type="protein sequence ID" value="SFV23818.1"/>
    <property type="molecule type" value="Genomic_DNA"/>
</dbReference>
<reference evidence="1 2" key="1">
    <citation type="submission" date="2016-10" db="EMBL/GenBank/DDBJ databases">
        <authorList>
            <person name="de Groot N.N."/>
        </authorList>
    </citation>
    <scope>NUCLEOTIDE SEQUENCE [LARGE SCALE GENOMIC DNA]</scope>
    <source>
        <strain evidence="1 2">CGMCC 1.7054</strain>
    </source>
</reference>
<dbReference type="InterPro" id="IPR011013">
    <property type="entry name" value="Gal_mutarotase_sf_dom"/>
</dbReference>
<organism evidence="1 2">
    <name type="scientific">Micrococcus terreus</name>
    <dbReference type="NCBI Taxonomy" id="574650"/>
    <lineage>
        <taxon>Bacteria</taxon>
        <taxon>Bacillati</taxon>
        <taxon>Actinomycetota</taxon>
        <taxon>Actinomycetes</taxon>
        <taxon>Micrococcales</taxon>
        <taxon>Micrococcaceae</taxon>
        <taxon>Micrococcus</taxon>
    </lineage>
</organism>
<dbReference type="Gene3D" id="2.70.98.10">
    <property type="match status" value="1"/>
</dbReference>
<dbReference type="CDD" id="cd09022">
    <property type="entry name" value="Aldose_epim_Ec_YihR"/>
    <property type="match status" value="1"/>
</dbReference>
<dbReference type="InterPro" id="IPR008183">
    <property type="entry name" value="Aldose_1/G6P_1-epimerase"/>
</dbReference>
<dbReference type="GO" id="GO:0005975">
    <property type="term" value="P:carbohydrate metabolic process"/>
    <property type="evidence" value="ECO:0007669"/>
    <property type="project" value="InterPro"/>
</dbReference>
<dbReference type="GO" id="GO:0016853">
    <property type="term" value="F:isomerase activity"/>
    <property type="evidence" value="ECO:0007669"/>
    <property type="project" value="InterPro"/>
</dbReference>
<sequence>MTADHLPVAVDPSSEGSAATGVQYEIHRAGARAVITALAGALRVYELHGTALIETYGPDEIAPSANGIQLSPWPNRVRDGLWHLDGQPQQLDLTEPSRGNASHGLLRNTGLTPVLHSQDRVVLRGQIHPQHGYPFRLTHQVDYHLDPDGGLQVTQSLINHSERSAPVAFGAHPFLRLGEVPSEELTLTVPGATQIIADEQLIPVGSRAVEDTEDDFRQGAPVGERLLDAAYTDLTPDQDGRVRCILTAPDGRTVELWSETAYRYVHVFITDRYPGRHRAVALEPMTAPADALNSGDGLVWLETDQTLSATWGITGRLA</sequence>
<protein>
    <submittedName>
        <fullName evidence="1">Aldose 1-epimerase</fullName>
    </submittedName>
</protein>
<dbReference type="SUPFAM" id="SSF74650">
    <property type="entry name" value="Galactose mutarotase-like"/>
    <property type="match status" value="1"/>
</dbReference>
<name>A0A1I7MPJ6_9MICC</name>
<proteinExistence type="predicted"/>
<gene>
    <name evidence="1" type="ORF">SAMN04487966_108143</name>
</gene>
<dbReference type="STRING" id="574650.SAMN04487966_108143"/>
<dbReference type="InterPro" id="IPR014718">
    <property type="entry name" value="GH-type_carb-bd"/>
</dbReference>
<evidence type="ECO:0000313" key="1">
    <source>
        <dbReference type="EMBL" id="SFV23818.1"/>
    </source>
</evidence>
<dbReference type="Pfam" id="PF01263">
    <property type="entry name" value="Aldose_epim"/>
    <property type="match status" value="1"/>
</dbReference>
<dbReference type="GO" id="GO:0030246">
    <property type="term" value="F:carbohydrate binding"/>
    <property type="evidence" value="ECO:0007669"/>
    <property type="project" value="InterPro"/>
</dbReference>
<dbReference type="InterPro" id="IPR037480">
    <property type="entry name" value="YihR-like"/>
</dbReference>
<dbReference type="Proteomes" id="UP000198881">
    <property type="component" value="Unassembled WGS sequence"/>
</dbReference>